<evidence type="ECO:0000313" key="5">
    <source>
        <dbReference type="Proteomes" id="UP001055437"/>
    </source>
</evidence>
<dbReference type="Pfam" id="PF13020">
    <property type="entry name" value="NOV_C"/>
    <property type="match status" value="1"/>
</dbReference>
<dbReference type="Proteomes" id="UP001055437">
    <property type="component" value="Chromosome"/>
</dbReference>
<dbReference type="KEGG" id="csep:CP523_03770"/>
<dbReference type="AlphaFoldDB" id="A0A9N7PL95"/>
<dbReference type="RefSeq" id="WP_120140500.1">
    <property type="nucleotide sequence ID" value="NZ_CP023671.1"/>
</dbReference>
<dbReference type="GeneID" id="303559801"/>
<dbReference type="InterPro" id="IPR024975">
    <property type="entry name" value="NOV_C"/>
</dbReference>
<evidence type="ECO:0000313" key="2">
    <source>
        <dbReference type="EMBL" id="AYE33647.1"/>
    </source>
</evidence>
<reference evidence="2 4" key="1">
    <citation type="submission" date="2017-09" db="EMBL/GenBank/DDBJ databases">
        <authorList>
            <person name="Thomas P."/>
            <person name="Seyboldt C."/>
        </authorList>
    </citation>
    <scope>NUCLEOTIDE SEQUENCE [LARGE SCALE GENOMIC DNA]</scope>
    <source>
        <strain evidence="2 4">DSM 7534</strain>
    </source>
</reference>
<feature type="domain" description="Protein NO VEIN C-terminal" evidence="1">
    <location>
        <begin position="152"/>
        <end position="246"/>
    </location>
</feature>
<keyword evidence="5" id="KW-1185">Reference proteome</keyword>
<dbReference type="EMBL" id="CP099799">
    <property type="protein sequence ID" value="USS00207.1"/>
    <property type="molecule type" value="Genomic_DNA"/>
</dbReference>
<evidence type="ECO:0000313" key="3">
    <source>
        <dbReference type="EMBL" id="USS00207.1"/>
    </source>
</evidence>
<dbReference type="EMBL" id="CP023671">
    <property type="protein sequence ID" value="AYE33647.1"/>
    <property type="molecule type" value="Genomic_DNA"/>
</dbReference>
<accession>A0A9N7PL95</accession>
<reference evidence="3" key="2">
    <citation type="submission" date="2022-06" db="EMBL/GenBank/DDBJ databases">
        <authorList>
            <person name="Holder M.E."/>
            <person name="Ajami N.J."/>
            <person name="Petrosino J.F."/>
        </authorList>
    </citation>
    <scope>NUCLEOTIDE SEQUENCE</scope>
    <source>
        <strain evidence="3">RMA 8861</strain>
    </source>
</reference>
<name>A0A9N7PL95_CLOSE</name>
<protein>
    <submittedName>
        <fullName evidence="3">DUF3883 domain-containing protein</fullName>
    </submittedName>
</protein>
<proteinExistence type="predicted"/>
<sequence length="281" mass="33062">MIDDIIQIFKDNQNKWMTYKEVFNALNERKFNWGSNIKGSIGHKNIVSRELSERHRDKFEIDKRFRPQKYRLKNFNNKEIENEISIDLDINDNDGEDEITEFVLDIDNLEFKEYDSPSGIEIREPSVKIKEKGRKINYDKKSRRNKKKGDIGEEAVVLLEKNKLMELGRVDLSEQVEWVSKEKGDGLGYDIISWNVKDGEWNKIYIEVKTTEDNINTPFDISDTEVRVSEMLAENYYIYRVLGIGSVISTIKYYTIKGSVKDNFNLIPILYKAYLKTNENT</sequence>
<organism evidence="2 4">
    <name type="scientific">Clostridium septicum</name>
    <dbReference type="NCBI Taxonomy" id="1504"/>
    <lineage>
        <taxon>Bacteria</taxon>
        <taxon>Bacillati</taxon>
        <taxon>Bacillota</taxon>
        <taxon>Clostridia</taxon>
        <taxon>Eubacteriales</taxon>
        <taxon>Clostridiaceae</taxon>
        <taxon>Clostridium</taxon>
    </lineage>
</organism>
<evidence type="ECO:0000259" key="1">
    <source>
        <dbReference type="Pfam" id="PF13020"/>
    </source>
</evidence>
<gene>
    <name evidence="2" type="ORF">CP523_03770</name>
    <name evidence="3" type="ORF">NH397_12005</name>
</gene>
<evidence type="ECO:0000313" key="4">
    <source>
        <dbReference type="Proteomes" id="UP000280586"/>
    </source>
</evidence>
<dbReference type="Proteomes" id="UP000280586">
    <property type="component" value="Chromosome"/>
</dbReference>